<dbReference type="AlphaFoldDB" id="A0A922S7X8"/>
<evidence type="ECO:0000313" key="4">
    <source>
        <dbReference type="Proteomes" id="UP000814243"/>
    </source>
</evidence>
<comment type="caution">
    <text evidence="3">The sequence shown here is derived from an EMBL/GenBank/DDBJ whole genome shotgun (WGS) entry which is preliminary data.</text>
</comment>
<feature type="compositionally biased region" description="Basic and acidic residues" evidence="1">
    <location>
        <begin position="176"/>
        <end position="196"/>
    </location>
</feature>
<feature type="non-terminal residue" evidence="3">
    <location>
        <position position="1"/>
    </location>
</feature>
<sequence>MVLGNTSRTMWRAIWLPVLIPTLILKSNCDMNKTDSDVYIQYSGHAEADLPDRILETPKKTTTATTTTVKTTTVANITTVETTTVEATTVETTKEAPKTTTLRQTTTVKISEEQTDPVLFLPERRGYRNEDYVDGVRIKDLMMMKPLPEVMNTKFHDEKQLDAQKEDVVFIAGKNGETDVDKQEKNVKKQDFNPNQ</sequence>
<evidence type="ECO:0000313" key="3">
    <source>
        <dbReference type="EMBL" id="KAH9627752.1"/>
    </source>
</evidence>
<dbReference type="EMBL" id="JACEFF010000941">
    <property type="protein sequence ID" value="KAH9627752.1"/>
    <property type="molecule type" value="Genomic_DNA"/>
</dbReference>
<feature type="region of interest" description="Disordered" evidence="1">
    <location>
        <begin position="174"/>
        <end position="196"/>
    </location>
</feature>
<accession>A0A922S7X8</accession>
<organism evidence="3 4">
    <name type="scientific">Spodoptera exigua</name>
    <name type="common">Beet armyworm</name>
    <name type="synonym">Noctua fulgens</name>
    <dbReference type="NCBI Taxonomy" id="7107"/>
    <lineage>
        <taxon>Eukaryota</taxon>
        <taxon>Metazoa</taxon>
        <taxon>Ecdysozoa</taxon>
        <taxon>Arthropoda</taxon>
        <taxon>Hexapoda</taxon>
        <taxon>Insecta</taxon>
        <taxon>Pterygota</taxon>
        <taxon>Neoptera</taxon>
        <taxon>Endopterygota</taxon>
        <taxon>Lepidoptera</taxon>
        <taxon>Glossata</taxon>
        <taxon>Ditrysia</taxon>
        <taxon>Noctuoidea</taxon>
        <taxon>Noctuidae</taxon>
        <taxon>Amphipyrinae</taxon>
        <taxon>Spodoptera</taxon>
    </lineage>
</organism>
<feature type="chain" id="PRO_5037180875" evidence="2">
    <location>
        <begin position="30"/>
        <end position="196"/>
    </location>
</feature>
<evidence type="ECO:0000256" key="2">
    <source>
        <dbReference type="SAM" id="SignalP"/>
    </source>
</evidence>
<feature type="signal peptide" evidence="2">
    <location>
        <begin position="1"/>
        <end position="29"/>
    </location>
</feature>
<dbReference type="Proteomes" id="UP000814243">
    <property type="component" value="Unassembled WGS sequence"/>
</dbReference>
<proteinExistence type="predicted"/>
<gene>
    <name evidence="3" type="ORF">HF086_017295</name>
</gene>
<name>A0A922S7X8_SPOEX</name>
<protein>
    <submittedName>
        <fullName evidence="3">Uncharacterized protein</fullName>
    </submittedName>
</protein>
<keyword evidence="2" id="KW-0732">Signal</keyword>
<reference evidence="3" key="1">
    <citation type="journal article" date="2021" name="G3 (Bethesda)">
        <title>Genome and transcriptome analysis of the beet armyworm Spodoptera exigua reveals targets for pest control. .</title>
        <authorList>
            <person name="Simon S."/>
            <person name="Breeschoten T."/>
            <person name="Jansen H.J."/>
            <person name="Dirks R.P."/>
            <person name="Schranz M.E."/>
            <person name="Ros V.I.D."/>
        </authorList>
    </citation>
    <scope>NUCLEOTIDE SEQUENCE</scope>
    <source>
        <strain evidence="3">TB_SE_WUR_2020</strain>
    </source>
</reference>
<evidence type="ECO:0000256" key="1">
    <source>
        <dbReference type="SAM" id="MobiDB-lite"/>
    </source>
</evidence>